<evidence type="ECO:0000313" key="4">
    <source>
        <dbReference type="Proteomes" id="UP001231189"/>
    </source>
</evidence>
<organism evidence="3 4">
    <name type="scientific">Lolium multiflorum</name>
    <name type="common">Italian ryegrass</name>
    <name type="synonym">Lolium perenne subsp. multiflorum</name>
    <dbReference type="NCBI Taxonomy" id="4521"/>
    <lineage>
        <taxon>Eukaryota</taxon>
        <taxon>Viridiplantae</taxon>
        <taxon>Streptophyta</taxon>
        <taxon>Embryophyta</taxon>
        <taxon>Tracheophyta</taxon>
        <taxon>Spermatophyta</taxon>
        <taxon>Magnoliopsida</taxon>
        <taxon>Liliopsida</taxon>
        <taxon>Poales</taxon>
        <taxon>Poaceae</taxon>
        <taxon>BOP clade</taxon>
        <taxon>Pooideae</taxon>
        <taxon>Poodae</taxon>
        <taxon>Poeae</taxon>
        <taxon>Poeae Chloroplast Group 2 (Poeae type)</taxon>
        <taxon>Loliodinae</taxon>
        <taxon>Loliinae</taxon>
        <taxon>Lolium</taxon>
    </lineage>
</organism>
<protein>
    <recommendedName>
        <fullName evidence="2">Transposase-associated domain-containing protein</fullName>
    </recommendedName>
</protein>
<accession>A0AAD8W0I3</accession>
<name>A0AAD8W0I3_LOLMU</name>
<gene>
    <name evidence="3" type="ORF">QYE76_002321</name>
</gene>
<dbReference type="InterPro" id="IPR029480">
    <property type="entry name" value="Transpos_assoc"/>
</dbReference>
<evidence type="ECO:0000259" key="2">
    <source>
        <dbReference type="Pfam" id="PF13963"/>
    </source>
</evidence>
<dbReference type="AlphaFoldDB" id="A0AAD8W0I3"/>
<reference evidence="3" key="1">
    <citation type="submission" date="2023-07" db="EMBL/GenBank/DDBJ databases">
        <title>A chromosome-level genome assembly of Lolium multiflorum.</title>
        <authorList>
            <person name="Chen Y."/>
            <person name="Copetti D."/>
            <person name="Kolliker R."/>
            <person name="Studer B."/>
        </authorList>
    </citation>
    <scope>NUCLEOTIDE SEQUENCE</scope>
    <source>
        <strain evidence="3">02402/16</strain>
        <tissue evidence="3">Leaf</tissue>
    </source>
</reference>
<feature type="compositionally biased region" description="Acidic residues" evidence="1">
    <location>
        <begin position="188"/>
        <end position="205"/>
    </location>
</feature>
<feature type="domain" description="Transposase-associated" evidence="2">
    <location>
        <begin position="95"/>
        <end position="149"/>
    </location>
</feature>
<dbReference type="EMBL" id="JAUUTY010000005">
    <property type="protein sequence ID" value="KAK1628006.1"/>
    <property type="molecule type" value="Genomic_DNA"/>
</dbReference>
<evidence type="ECO:0000256" key="1">
    <source>
        <dbReference type="SAM" id="MobiDB-lite"/>
    </source>
</evidence>
<keyword evidence="4" id="KW-1185">Reference proteome</keyword>
<feature type="region of interest" description="Disordered" evidence="1">
    <location>
        <begin position="188"/>
        <end position="207"/>
    </location>
</feature>
<proteinExistence type="predicted"/>
<sequence>MQDYCRRTSGNDAPGKNPGMAAVDSGQAQESLPAHQPRGAPAENALLPAHPCWCAGNDSWAWPRGDIAERAMCYRRTHALAIMVIEMSESIMMRYLKHAIIDMYENNRTEVLCPCRRCKRGKWFDPYLGKLQGHLLTNGFMHGHTQWMSDDGAEVNGATAAGGNNGRQEGGHHDIDDDEEFVAEDDNLDDVNNLDDDNNLDDEEVPLASVVRDPHLQDLLLDKTKGAKRKSKLEQLEIDSNTPLYDSGRGLGESRLRVALDVLQMKVKHGWTDTSVDDILEYVKDLLPAGNTCLVV</sequence>
<evidence type="ECO:0000313" key="3">
    <source>
        <dbReference type="EMBL" id="KAK1628006.1"/>
    </source>
</evidence>
<feature type="region of interest" description="Disordered" evidence="1">
    <location>
        <begin position="1"/>
        <end position="40"/>
    </location>
</feature>
<feature type="region of interest" description="Disordered" evidence="1">
    <location>
        <begin position="155"/>
        <end position="175"/>
    </location>
</feature>
<dbReference type="Pfam" id="PF13963">
    <property type="entry name" value="Transpos_assoc"/>
    <property type="match status" value="1"/>
</dbReference>
<comment type="caution">
    <text evidence="3">The sequence shown here is derived from an EMBL/GenBank/DDBJ whole genome shotgun (WGS) entry which is preliminary data.</text>
</comment>
<dbReference type="Proteomes" id="UP001231189">
    <property type="component" value="Unassembled WGS sequence"/>
</dbReference>